<reference evidence="2 3" key="2">
    <citation type="submission" date="2020-07" db="EMBL/GenBank/DDBJ databases">
        <title>Genome assembly of wild tea tree DASZ reveals pedigree and selection history of tea varieties.</title>
        <authorList>
            <person name="Zhang W."/>
        </authorList>
    </citation>
    <scope>NUCLEOTIDE SEQUENCE [LARGE SCALE GENOMIC DNA]</scope>
    <source>
        <strain evidence="3">cv. G240</strain>
        <tissue evidence="2">Leaf</tissue>
    </source>
</reference>
<protein>
    <submittedName>
        <fullName evidence="2">Uncharacterized protein</fullName>
    </submittedName>
</protein>
<organism evidence="2 3">
    <name type="scientific">Camellia sinensis</name>
    <name type="common">Tea plant</name>
    <name type="synonym">Thea sinensis</name>
    <dbReference type="NCBI Taxonomy" id="4442"/>
    <lineage>
        <taxon>Eukaryota</taxon>
        <taxon>Viridiplantae</taxon>
        <taxon>Streptophyta</taxon>
        <taxon>Embryophyta</taxon>
        <taxon>Tracheophyta</taxon>
        <taxon>Spermatophyta</taxon>
        <taxon>Magnoliopsida</taxon>
        <taxon>eudicotyledons</taxon>
        <taxon>Gunneridae</taxon>
        <taxon>Pentapetalae</taxon>
        <taxon>asterids</taxon>
        <taxon>Ericales</taxon>
        <taxon>Theaceae</taxon>
        <taxon>Camellia</taxon>
    </lineage>
</organism>
<proteinExistence type="predicted"/>
<dbReference type="EMBL" id="JACBKZ010000015">
    <property type="protein sequence ID" value="KAF5931332.1"/>
    <property type="molecule type" value="Genomic_DNA"/>
</dbReference>
<feature type="region of interest" description="Disordered" evidence="1">
    <location>
        <begin position="1"/>
        <end position="102"/>
    </location>
</feature>
<comment type="caution">
    <text evidence="2">The sequence shown here is derived from an EMBL/GenBank/DDBJ whole genome shotgun (WGS) entry which is preliminary data.</text>
</comment>
<keyword evidence="3" id="KW-1185">Reference proteome</keyword>
<feature type="compositionally biased region" description="Acidic residues" evidence="1">
    <location>
        <begin position="87"/>
        <end position="99"/>
    </location>
</feature>
<accession>A0A7J7FSN7</accession>
<name>A0A7J7FSN7_CAMSI</name>
<evidence type="ECO:0000313" key="3">
    <source>
        <dbReference type="Proteomes" id="UP000593564"/>
    </source>
</evidence>
<feature type="compositionally biased region" description="Basic and acidic residues" evidence="1">
    <location>
        <begin position="44"/>
        <end position="86"/>
    </location>
</feature>
<evidence type="ECO:0000313" key="2">
    <source>
        <dbReference type="EMBL" id="KAF5931332.1"/>
    </source>
</evidence>
<sequence>MQSRSRSVNESQNTCGLGAFRDLRTRTMGVMEFEQRTRSRGRHSTNEDRSRRLCNDLKRYSPKKRIEEDGGQGKDEEHEEELGRHEDDDDEGDEEESGTEDCISGFNKYNVLKWMMVDLRDVLKK</sequence>
<gene>
    <name evidence="2" type="ORF">HYC85_032205</name>
</gene>
<evidence type="ECO:0000256" key="1">
    <source>
        <dbReference type="SAM" id="MobiDB-lite"/>
    </source>
</evidence>
<dbReference type="AlphaFoldDB" id="A0A7J7FSN7"/>
<reference evidence="3" key="1">
    <citation type="journal article" date="2020" name="Nat. Commun.">
        <title>Genome assembly of wild tea tree DASZ reveals pedigree and selection history of tea varieties.</title>
        <authorList>
            <person name="Zhang W."/>
            <person name="Zhang Y."/>
            <person name="Qiu H."/>
            <person name="Guo Y."/>
            <person name="Wan H."/>
            <person name="Zhang X."/>
            <person name="Scossa F."/>
            <person name="Alseekh S."/>
            <person name="Zhang Q."/>
            <person name="Wang P."/>
            <person name="Xu L."/>
            <person name="Schmidt M.H."/>
            <person name="Jia X."/>
            <person name="Li D."/>
            <person name="Zhu A."/>
            <person name="Guo F."/>
            <person name="Chen W."/>
            <person name="Ni D."/>
            <person name="Usadel B."/>
            <person name="Fernie A.R."/>
            <person name="Wen W."/>
        </authorList>
    </citation>
    <scope>NUCLEOTIDE SEQUENCE [LARGE SCALE GENOMIC DNA]</scope>
    <source>
        <strain evidence="3">cv. G240</strain>
    </source>
</reference>
<feature type="compositionally biased region" description="Polar residues" evidence="1">
    <location>
        <begin position="1"/>
        <end position="15"/>
    </location>
</feature>
<dbReference type="Proteomes" id="UP000593564">
    <property type="component" value="Unassembled WGS sequence"/>
</dbReference>